<evidence type="ECO:0000313" key="2">
    <source>
        <dbReference type="EMBL" id="CAL6053945.1"/>
    </source>
</evidence>
<organism evidence="1">
    <name type="scientific">Hexamita inflata</name>
    <dbReference type="NCBI Taxonomy" id="28002"/>
    <lineage>
        <taxon>Eukaryota</taxon>
        <taxon>Metamonada</taxon>
        <taxon>Diplomonadida</taxon>
        <taxon>Hexamitidae</taxon>
        <taxon>Hexamitinae</taxon>
        <taxon>Hexamita</taxon>
    </lineage>
</organism>
<dbReference type="EMBL" id="CAXDID020000200">
    <property type="protein sequence ID" value="CAL6053945.1"/>
    <property type="molecule type" value="Genomic_DNA"/>
</dbReference>
<sequence>MSLVEKFQNKKDVSRPNSYCVQRILLDDPALHHYVFMEFTIAALFACVLFSSPNSGLQIRICFLYSLNLYDASMFIYFENYDAIQPINSTWYLNHSDMDRLYLEMISNRKRLSRTGIVAAVIFLENQIINLKELGSLHFHQPLIGFALFNIISRIHKIVMQRTESEHEFPNLEFQIIILQRDIAGLSIQTSFLFQNFSTKLILCPADLTRK</sequence>
<evidence type="ECO:0000313" key="1">
    <source>
        <dbReference type="EMBL" id="CAI9968587.1"/>
    </source>
</evidence>
<gene>
    <name evidence="2" type="ORF">HINF_LOCUS45801</name>
    <name evidence="1" type="ORF">HINF_LOCUS56232</name>
</gene>
<name>A0AA86R3F0_9EUKA</name>
<comment type="caution">
    <text evidence="1">The sequence shown here is derived from an EMBL/GenBank/DDBJ whole genome shotgun (WGS) entry which is preliminary data.</text>
</comment>
<dbReference type="EMBL" id="CATOUU010001045">
    <property type="protein sequence ID" value="CAI9968587.1"/>
    <property type="molecule type" value="Genomic_DNA"/>
</dbReference>
<reference evidence="2 3" key="2">
    <citation type="submission" date="2024-07" db="EMBL/GenBank/DDBJ databases">
        <authorList>
            <person name="Akdeniz Z."/>
        </authorList>
    </citation>
    <scope>NUCLEOTIDE SEQUENCE [LARGE SCALE GENOMIC DNA]</scope>
</reference>
<evidence type="ECO:0000313" key="3">
    <source>
        <dbReference type="Proteomes" id="UP001642409"/>
    </source>
</evidence>
<protein>
    <submittedName>
        <fullName evidence="2">Hypothetical_protein</fullName>
    </submittedName>
</protein>
<dbReference type="AlphaFoldDB" id="A0AA86R3F0"/>
<keyword evidence="3" id="KW-1185">Reference proteome</keyword>
<reference evidence="1" key="1">
    <citation type="submission" date="2023-06" db="EMBL/GenBank/DDBJ databases">
        <authorList>
            <person name="Kurt Z."/>
        </authorList>
    </citation>
    <scope>NUCLEOTIDE SEQUENCE</scope>
</reference>
<proteinExistence type="predicted"/>
<dbReference type="Proteomes" id="UP001642409">
    <property type="component" value="Unassembled WGS sequence"/>
</dbReference>
<accession>A0AA86R3F0</accession>